<accession>A0ABD2HYI1</accession>
<name>A0ABD2HYI1_9BILA</name>
<dbReference type="Proteomes" id="UP001620626">
    <property type="component" value="Unassembled WGS sequence"/>
</dbReference>
<organism evidence="2 3">
    <name type="scientific">Heterodera trifolii</name>
    <dbReference type="NCBI Taxonomy" id="157864"/>
    <lineage>
        <taxon>Eukaryota</taxon>
        <taxon>Metazoa</taxon>
        <taxon>Ecdysozoa</taxon>
        <taxon>Nematoda</taxon>
        <taxon>Chromadorea</taxon>
        <taxon>Rhabditida</taxon>
        <taxon>Tylenchina</taxon>
        <taxon>Tylenchomorpha</taxon>
        <taxon>Tylenchoidea</taxon>
        <taxon>Heteroderidae</taxon>
        <taxon>Heteroderinae</taxon>
        <taxon>Heterodera</taxon>
    </lineage>
</organism>
<evidence type="ECO:0000313" key="2">
    <source>
        <dbReference type="EMBL" id="KAL3071623.1"/>
    </source>
</evidence>
<proteinExistence type="predicted"/>
<protein>
    <submittedName>
        <fullName evidence="2">Uncharacterized protein</fullName>
    </submittedName>
</protein>
<dbReference type="EMBL" id="JBICBT010001388">
    <property type="protein sequence ID" value="KAL3069942.1"/>
    <property type="molecule type" value="Genomic_DNA"/>
</dbReference>
<dbReference type="EMBL" id="JBICBT010001358">
    <property type="protein sequence ID" value="KAL3071623.1"/>
    <property type="molecule type" value="Genomic_DNA"/>
</dbReference>
<keyword evidence="3" id="KW-1185">Reference proteome</keyword>
<evidence type="ECO:0000313" key="1">
    <source>
        <dbReference type="EMBL" id="KAL3069942.1"/>
    </source>
</evidence>
<dbReference type="AlphaFoldDB" id="A0ABD2HYI1"/>
<sequence length="113" mass="12641">MSRRKCSSIAPSLFGVARCGECHSARCRACESVRERNKERMRMGLPYGRISREFGPLTRQQMLHAITARNPLEAAQQEGRETRELFRGDSVCALSTLPNFMGSVDMSGYAVIV</sequence>
<reference evidence="2 3" key="1">
    <citation type="submission" date="2024-10" db="EMBL/GenBank/DDBJ databases">
        <authorList>
            <person name="Kim D."/>
        </authorList>
    </citation>
    <scope>NUCLEOTIDE SEQUENCE [LARGE SCALE GENOMIC DNA]</scope>
    <source>
        <strain evidence="2">BH-2024</strain>
    </source>
</reference>
<evidence type="ECO:0000313" key="3">
    <source>
        <dbReference type="Proteomes" id="UP001620626"/>
    </source>
</evidence>
<gene>
    <name evidence="1" type="ORF">niasHT_031424</name>
    <name evidence="2" type="ORF">niasHT_031987</name>
</gene>
<comment type="caution">
    <text evidence="2">The sequence shown here is derived from an EMBL/GenBank/DDBJ whole genome shotgun (WGS) entry which is preliminary data.</text>
</comment>